<dbReference type="EMBL" id="HBIB01025382">
    <property type="protein sequence ID" value="CAE0254293.1"/>
    <property type="molecule type" value="Transcribed_RNA"/>
</dbReference>
<organism evidence="3">
    <name type="scientific">Palpitomonas bilix</name>
    <dbReference type="NCBI Taxonomy" id="652834"/>
    <lineage>
        <taxon>Eukaryota</taxon>
        <taxon>Eukaryota incertae sedis</taxon>
    </lineage>
</organism>
<dbReference type="InterPro" id="IPR038589">
    <property type="entry name" value="Spt4_dom_sf"/>
</dbReference>
<evidence type="ECO:0000313" key="3">
    <source>
        <dbReference type="EMBL" id="CAE0254293.1"/>
    </source>
</evidence>
<keyword evidence="1" id="KW-0804">Transcription</keyword>
<name>A0A7S3DDG5_9EUKA</name>
<dbReference type="NCBIfam" id="NF041664">
    <property type="entry name" value="RNAP_arch_Epp"/>
    <property type="match status" value="1"/>
</dbReference>
<feature type="domain" description="Spt4/RpoE2 zinc finger" evidence="2">
    <location>
        <begin position="34"/>
        <end position="97"/>
    </location>
</feature>
<dbReference type="AlphaFoldDB" id="A0A7S3DDG5"/>
<dbReference type="InterPro" id="IPR022800">
    <property type="entry name" value="Spt4/RpoE2_Znf"/>
</dbReference>
<dbReference type="InterPro" id="IPR007178">
    <property type="entry name" value="Spt4_arch"/>
</dbReference>
<dbReference type="PANTHER" id="PTHR40704">
    <property type="entry name" value="TRANSCRIPTION ELONGATION FACTOR SPT4"/>
    <property type="match status" value="1"/>
</dbReference>
<dbReference type="InterPro" id="IPR029040">
    <property type="entry name" value="RPABC4/Spt4"/>
</dbReference>
<dbReference type="SMART" id="SM01389">
    <property type="entry name" value="Spt4"/>
    <property type="match status" value="1"/>
</dbReference>
<dbReference type="GO" id="GO:0006355">
    <property type="term" value="P:regulation of DNA-templated transcription"/>
    <property type="evidence" value="ECO:0007669"/>
    <property type="project" value="InterPro"/>
</dbReference>
<dbReference type="PANTHER" id="PTHR40704:SF1">
    <property type="entry name" value="TRANSCRIPTION ELONGATION FACTOR SPT4"/>
    <property type="match status" value="1"/>
</dbReference>
<proteinExistence type="predicted"/>
<dbReference type="SUPFAM" id="SSF63393">
    <property type="entry name" value="RNA polymerase subunits"/>
    <property type="match status" value="1"/>
</dbReference>
<evidence type="ECO:0000256" key="1">
    <source>
        <dbReference type="ARBA" id="ARBA00023163"/>
    </source>
</evidence>
<sequence>MSYGPSFARAPLSGPEQDVLEDTKLNLPDSLRDLMACKNCRKMRPPPENGRDGQCSCGSDDFTKDFEGYMMITNPEKSYFAKSQGIREPGCYAVRVNGGNE</sequence>
<protein>
    <recommendedName>
        <fullName evidence="2">Spt4/RpoE2 zinc finger domain-containing protein</fullName>
    </recommendedName>
</protein>
<reference evidence="3" key="1">
    <citation type="submission" date="2021-01" db="EMBL/GenBank/DDBJ databases">
        <authorList>
            <person name="Corre E."/>
            <person name="Pelletier E."/>
            <person name="Niang G."/>
            <person name="Scheremetjew M."/>
            <person name="Finn R."/>
            <person name="Kale V."/>
            <person name="Holt S."/>
            <person name="Cochrane G."/>
            <person name="Meng A."/>
            <person name="Brown T."/>
            <person name="Cohen L."/>
        </authorList>
    </citation>
    <scope>NUCLEOTIDE SEQUENCE</scope>
    <source>
        <strain evidence="3">NIES-2562</strain>
    </source>
</reference>
<evidence type="ECO:0000259" key="2">
    <source>
        <dbReference type="SMART" id="SM01389"/>
    </source>
</evidence>
<gene>
    <name evidence="3" type="ORF">PBIL07802_LOCUS16535</name>
</gene>
<dbReference type="Pfam" id="PF06093">
    <property type="entry name" value="Spt4"/>
    <property type="match status" value="1"/>
</dbReference>
<accession>A0A7S3DDG5</accession>
<dbReference type="Gene3D" id="2.20.28.90">
    <property type="match status" value="1"/>
</dbReference>